<dbReference type="InterPro" id="IPR002048">
    <property type="entry name" value="EF_hand_dom"/>
</dbReference>
<accession>A0A9J7NC34</accession>
<dbReference type="GO" id="GO:0043226">
    <property type="term" value="C:organelle"/>
    <property type="evidence" value="ECO:0007669"/>
    <property type="project" value="UniProtKB-ARBA"/>
</dbReference>
<dbReference type="InterPro" id="IPR018247">
    <property type="entry name" value="EF_Hand_1_Ca_BS"/>
</dbReference>
<evidence type="ECO:0000256" key="1">
    <source>
        <dbReference type="ARBA" id="ARBA00022723"/>
    </source>
</evidence>
<dbReference type="OrthoDB" id="444540at2759"/>
<evidence type="ECO:0000256" key="2">
    <source>
        <dbReference type="ARBA" id="ARBA00022737"/>
    </source>
</evidence>
<dbReference type="SUPFAM" id="SSF47473">
    <property type="entry name" value="EF-hand"/>
    <property type="match status" value="1"/>
</dbReference>
<dbReference type="PANTHER" id="PTHR34524">
    <property type="entry name" value="CALCYPHOSIN"/>
    <property type="match status" value="1"/>
</dbReference>
<evidence type="ECO:0000313" key="5">
    <source>
        <dbReference type="Proteomes" id="UP000001554"/>
    </source>
</evidence>
<feature type="domain" description="EF-hand" evidence="4">
    <location>
        <begin position="88"/>
        <end position="123"/>
    </location>
</feature>
<keyword evidence="5" id="KW-1185">Reference proteome</keyword>
<keyword evidence="1" id="KW-0479">Metal-binding</keyword>
<proteinExistence type="predicted"/>
<gene>
    <name evidence="6" type="primary">LOC118431769</name>
</gene>
<keyword evidence="2" id="KW-0677">Repeat</keyword>
<organism evidence="5 6">
    <name type="scientific">Branchiostoma floridae</name>
    <name type="common">Florida lancelet</name>
    <name type="synonym">Amphioxus</name>
    <dbReference type="NCBI Taxonomy" id="7739"/>
    <lineage>
        <taxon>Eukaryota</taxon>
        <taxon>Metazoa</taxon>
        <taxon>Chordata</taxon>
        <taxon>Cephalochordata</taxon>
        <taxon>Leptocardii</taxon>
        <taxon>Amphioxiformes</taxon>
        <taxon>Branchiostomatidae</taxon>
        <taxon>Branchiostoma</taxon>
    </lineage>
</organism>
<sequence>MTSLGARPHISCGTGSRVVLVLCSEQYTPLLFSKMASPMDKLRQQCLKRGASGIKGLGRTFRIMDDDGSRSLNFDEFKTGCEDYGLKLTDDELQEIFVQFDKDGGGTLNFDEFLVGIRSNMSEARQNIVKEAFKKADKSGDGVITAQDLKGVYNVREHPKYKNGELTEAQCFEEFLKTFEGGQPNKDGKVTEEEFLNYYAGISASIDNEAYFNLMMRNAWKI</sequence>
<reference evidence="5" key="1">
    <citation type="journal article" date="2020" name="Nat. Ecol. Evol.">
        <title>Deeply conserved synteny resolves early events in vertebrate evolution.</title>
        <authorList>
            <person name="Simakov O."/>
            <person name="Marletaz F."/>
            <person name="Yue J.X."/>
            <person name="O'Connell B."/>
            <person name="Jenkins J."/>
            <person name="Brandt A."/>
            <person name="Calef R."/>
            <person name="Tung C.H."/>
            <person name="Huang T.K."/>
            <person name="Schmutz J."/>
            <person name="Satoh N."/>
            <person name="Yu J.K."/>
            <person name="Putnam N.H."/>
            <person name="Green R.E."/>
            <person name="Rokhsar D.S."/>
        </authorList>
    </citation>
    <scope>NUCLEOTIDE SEQUENCE [LARGE SCALE GENOMIC DNA]</scope>
    <source>
        <strain evidence="5">S238N-H82</strain>
    </source>
</reference>
<evidence type="ECO:0000259" key="4">
    <source>
        <dbReference type="PROSITE" id="PS50222"/>
    </source>
</evidence>
<dbReference type="Pfam" id="PF13499">
    <property type="entry name" value="EF-hand_7"/>
    <property type="match status" value="2"/>
</dbReference>
<dbReference type="PROSITE" id="PS00018">
    <property type="entry name" value="EF_HAND_1"/>
    <property type="match status" value="3"/>
</dbReference>
<dbReference type="GO" id="GO:0005509">
    <property type="term" value="F:calcium ion binding"/>
    <property type="evidence" value="ECO:0007669"/>
    <property type="project" value="InterPro"/>
</dbReference>
<feature type="domain" description="EF-hand" evidence="4">
    <location>
        <begin position="124"/>
        <end position="159"/>
    </location>
</feature>
<dbReference type="KEGG" id="bfo:118431769"/>
<dbReference type="FunFam" id="1.10.238.10:FF:000178">
    <property type="entry name" value="Calmodulin-2 A"/>
    <property type="match status" value="1"/>
</dbReference>
<reference evidence="6" key="2">
    <citation type="submission" date="2025-08" db="UniProtKB">
        <authorList>
            <consortium name="RefSeq"/>
        </authorList>
    </citation>
    <scope>IDENTIFICATION</scope>
    <source>
        <strain evidence="6">S238N-H82</strain>
        <tissue evidence="6">Testes</tissue>
    </source>
</reference>
<dbReference type="GeneID" id="118431769"/>
<dbReference type="RefSeq" id="XP_035698976.1">
    <property type="nucleotide sequence ID" value="XM_035843083.1"/>
</dbReference>
<dbReference type="Proteomes" id="UP000001554">
    <property type="component" value="Chromosome 15"/>
</dbReference>
<dbReference type="PROSITE" id="PS50222">
    <property type="entry name" value="EF_HAND_2"/>
    <property type="match status" value="3"/>
</dbReference>
<keyword evidence="3" id="KW-0106">Calcium</keyword>
<protein>
    <submittedName>
        <fullName evidence="6">Calcyphosin-like protein</fullName>
    </submittedName>
</protein>
<dbReference type="AlphaFoldDB" id="A0A9J7NC34"/>
<dbReference type="PANTHER" id="PTHR34524:SF6">
    <property type="entry name" value="CALCYPHOSINE LIKE"/>
    <property type="match status" value="1"/>
</dbReference>
<name>A0A9J7NC34_BRAFL</name>
<dbReference type="InterPro" id="IPR011992">
    <property type="entry name" value="EF-hand-dom_pair"/>
</dbReference>
<evidence type="ECO:0000313" key="6">
    <source>
        <dbReference type="RefSeq" id="XP_035698976.1"/>
    </source>
</evidence>
<evidence type="ECO:0000256" key="3">
    <source>
        <dbReference type="ARBA" id="ARBA00022837"/>
    </source>
</evidence>
<dbReference type="SMART" id="SM00054">
    <property type="entry name" value="EFh"/>
    <property type="match status" value="4"/>
</dbReference>
<dbReference type="InterPro" id="IPR051581">
    <property type="entry name" value="Ca-bind"/>
</dbReference>
<feature type="domain" description="EF-hand" evidence="4">
    <location>
        <begin position="52"/>
        <end position="87"/>
    </location>
</feature>
<dbReference type="CDD" id="cd00051">
    <property type="entry name" value="EFh"/>
    <property type="match status" value="1"/>
</dbReference>
<dbReference type="Gene3D" id="1.10.238.10">
    <property type="entry name" value="EF-hand"/>
    <property type="match status" value="2"/>
</dbReference>
<dbReference type="OMA" id="MSAENDM"/>